<reference evidence="2 3" key="1">
    <citation type="submission" date="2021-06" db="EMBL/GenBank/DDBJ databases">
        <authorList>
            <person name="Sun Q."/>
            <person name="Li D."/>
        </authorList>
    </citation>
    <scope>NUCLEOTIDE SEQUENCE [LARGE SCALE GENOMIC DNA]</scope>
    <source>
        <strain evidence="2 3">MSJ-2</strain>
    </source>
</reference>
<organism evidence="2 3">
    <name type="scientific">Dysosmobacter acutus</name>
    <dbReference type="NCBI Taxonomy" id="2841504"/>
    <lineage>
        <taxon>Bacteria</taxon>
        <taxon>Bacillati</taxon>
        <taxon>Bacillota</taxon>
        <taxon>Clostridia</taxon>
        <taxon>Eubacteriales</taxon>
        <taxon>Oscillospiraceae</taxon>
        <taxon>Dysosmobacter</taxon>
    </lineage>
</organism>
<dbReference type="Proteomes" id="UP000787672">
    <property type="component" value="Unassembled WGS sequence"/>
</dbReference>
<comment type="caution">
    <text evidence="2">The sequence shown here is derived from an EMBL/GenBank/DDBJ whole genome shotgun (WGS) entry which is preliminary data.</text>
</comment>
<evidence type="ECO:0000259" key="1">
    <source>
        <dbReference type="Pfam" id="PF20076"/>
    </source>
</evidence>
<accession>A0ABS6FDJ2</accession>
<dbReference type="EMBL" id="JAHLQN010000001">
    <property type="protein sequence ID" value="MBU5627622.1"/>
    <property type="molecule type" value="Genomic_DNA"/>
</dbReference>
<feature type="domain" description="DUF6472" evidence="1">
    <location>
        <begin position="5"/>
        <end position="59"/>
    </location>
</feature>
<evidence type="ECO:0000313" key="2">
    <source>
        <dbReference type="EMBL" id="MBU5627622.1"/>
    </source>
</evidence>
<gene>
    <name evidence="2" type="ORF">KQI82_11945</name>
</gene>
<proteinExistence type="predicted"/>
<protein>
    <recommendedName>
        <fullName evidence="1">DUF6472 domain-containing protein</fullName>
    </recommendedName>
</protein>
<dbReference type="RefSeq" id="WP_216632971.1">
    <property type="nucleotide sequence ID" value="NZ_JAHLQN010000001.1"/>
</dbReference>
<sequence length="59" mass="7026">MAGRSKCEDCFHYDYDEEIDACVCEMDLDEDEMARFLRAEADRCPYYQPGDDYTLARRQ</sequence>
<evidence type="ECO:0000313" key="3">
    <source>
        <dbReference type="Proteomes" id="UP000787672"/>
    </source>
</evidence>
<dbReference type="Pfam" id="PF20076">
    <property type="entry name" value="DUF6472"/>
    <property type="match status" value="1"/>
</dbReference>
<keyword evidence="3" id="KW-1185">Reference proteome</keyword>
<dbReference type="InterPro" id="IPR045525">
    <property type="entry name" value="DUF6472"/>
</dbReference>
<name>A0ABS6FDJ2_9FIRM</name>